<organism evidence="1 2">
    <name type="scientific">Yoonia ponticola</name>
    <dbReference type="NCBI Taxonomy" id="1524255"/>
    <lineage>
        <taxon>Bacteria</taxon>
        <taxon>Pseudomonadati</taxon>
        <taxon>Pseudomonadota</taxon>
        <taxon>Alphaproteobacteria</taxon>
        <taxon>Rhodobacterales</taxon>
        <taxon>Paracoccaceae</taxon>
        <taxon>Yoonia</taxon>
    </lineage>
</organism>
<gene>
    <name evidence="1" type="ORF">FHS72_000893</name>
</gene>
<dbReference type="Proteomes" id="UP000535415">
    <property type="component" value="Unassembled WGS sequence"/>
</dbReference>
<dbReference type="EMBL" id="JACIJM010000002">
    <property type="protein sequence ID" value="MBB5721286.1"/>
    <property type="molecule type" value="Genomic_DNA"/>
</dbReference>
<dbReference type="AlphaFoldDB" id="A0A7W9EYW2"/>
<proteinExistence type="predicted"/>
<accession>A0A7W9EYW2</accession>
<name>A0A7W9EYW2_9RHOB</name>
<sequence>MFGIFNRVLRTATQIEDWRAPDHWKHSLHQSTYERQRRKADAHRIRLAKDIGLWR</sequence>
<comment type="caution">
    <text evidence="1">The sequence shown here is derived from an EMBL/GenBank/DDBJ whole genome shotgun (WGS) entry which is preliminary data.</text>
</comment>
<evidence type="ECO:0000313" key="1">
    <source>
        <dbReference type="EMBL" id="MBB5721286.1"/>
    </source>
</evidence>
<keyword evidence="2" id="KW-1185">Reference proteome</keyword>
<protein>
    <submittedName>
        <fullName evidence="1">Uncharacterized protein</fullName>
    </submittedName>
</protein>
<reference evidence="1 2" key="1">
    <citation type="submission" date="2020-08" db="EMBL/GenBank/DDBJ databases">
        <title>Genomic Encyclopedia of Type Strains, Phase IV (KMG-IV): sequencing the most valuable type-strain genomes for metagenomic binning, comparative biology and taxonomic classification.</title>
        <authorList>
            <person name="Goeker M."/>
        </authorList>
    </citation>
    <scope>NUCLEOTIDE SEQUENCE [LARGE SCALE GENOMIC DNA]</scope>
    <source>
        <strain evidence="1 2">DSM 101064</strain>
    </source>
</reference>
<dbReference type="RefSeq" id="WP_183526164.1">
    <property type="nucleotide sequence ID" value="NZ_JACIJM010000002.1"/>
</dbReference>
<evidence type="ECO:0000313" key="2">
    <source>
        <dbReference type="Proteomes" id="UP000535415"/>
    </source>
</evidence>